<dbReference type="EMBL" id="CP032157">
    <property type="protein sequence ID" value="AXY75683.1"/>
    <property type="molecule type" value="Genomic_DNA"/>
</dbReference>
<name>A0A3B7MQR0_9BACT</name>
<dbReference type="AlphaFoldDB" id="A0A3B7MQR0"/>
<organism evidence="1 2">
    <name type="scientific">Paraflavitalea soli</name>
    <dbReference type="NCBI Taxonomy" id="2315862"/>
    <lineage>
        <taxon>Bacteria</taxon>
        <taxon>Pseudomonadati</taxon>
        <taxon>Bacteroidota</taxon>
        <taxon>Chitinophagia</taxon>
        <taxon>Chitinophagales</taxon>
        <taxon>Chitinophagaceae</taxon>
        <taxon>Paraflavitalea</taxon>
    </lineage>
</organism>
<dbReference type="Proteomes" id="UP000263900">
    <property type="component" value="Chromosome"/>
</dbReference>
<evidence type="ECO:0000313" key="1">
    <source>
        <dbReference type="EMBL" id="AXY75683.1"/>
    </source>
</evidence>
<gene>
    <name evidence="1" type="ORF">D3H65_17610</name>
</gene>
<accession>A0A3B7MQR0</accession>
<keyword evidence="2" id="KW-1185">Reference proteome</keyword>
<dbReference type="KEGG" id="pseg:D3H65_17610"/>
<reference evidence="1 2" key="1">
    <citation type="submission" date="2018-09" db="EMBL/GenBank/DDBJ databases">
        <title>Genome sequencing of strain 6GH32-13.</title>
        <authorList>
            <person name="Weon H.-Y."/>
            <person name="Heo J."/>
            <person name="Kwon S.-W."/>
        </authorList>
    </citation>
    <scope>NUCLEOTIDE SEQUENCE [LARGE SCALE GENOMIC DNA]</scope>
    <source>
        <strain evidence="1 2">5GH32-13</strain>
    </source>
</reference>
<dbReference type="OrthoDB" id="668426at2"/>
<sequence length="264" mass="29226">MARINPDSSFTGSLGSLSFYHMRGVDKPIVRTKGGASKQKIKTHPRFESTRRINAEFGGRATASKWIMRMLWPQKALADHNIAGPLNALMKPVQALDLASADGQRHIPLSQYPSILDGFSLNRKTGFDSIVRTHIGCSLSREKLQVRVDIPALLPGINLHMPKTHPWYAITVVFGIIPDLFYAPYQYIPMNEYGGVAPLVRMTDWYPALEGSADTTLELIHPITPPDEYFSIMISIGIRFGMSRSATQIDQVPHAGAARVLAMA</sequence>
<proteinExistence type="predicted"/>
<protein>
    <submittedName>
        <fullName evidence="1">Uncharacterized protein</fullName>
    </submittedName>
</protein>
<dbReference type="RefSeq" id="WP_119051564.1">
    <property type="nucleotide sequence ID" value="NZ_CP032157.1"/>
</dbReference>
<evidence type="ECO:0000313" key="2">
    <source>
        <dbReference type="Proteomes" id="UP000263900"/>
    </source>
</evidence>